<dbReference type="OMA" id="CSIMHIS"/>
<name>A0A7N2LQ50_QUELO</name>
<reference evidence="2" key="2">
    <citation type="submission" date="2021-01" db="UniProtKB">
        <authorList>
            <consortium name="EnsemblPlants"/>
        </authorList>
    </citation>
    <scope>IDENTIFICATION</scope>
</reference>
<proteinExistence type="predicted"/>
<evidence type="ECO:0008006" key="4">
    <source>
        <dbReference type="Google" id="ProtNLM"/>
    </source>
</evidence>
<evidence type="ECO:0000313" key="3">
    <source>
        <dbReference type="Proteomes" id="UP000594261"/>
    </source>
</evidence>
<keyword evidence="1" id="KW-1133">Transmembrane helix</keyword>
<dbReference type="Proteomes" id="UP000594261">
    <property type="component" value="Chromosome 5"/>
</dbReference>
<keyword evidence="3" id="KW-1185">Reference proteome</keyword>
<organism evidence="2 3">
    <name type="scientific">Quercus lobata</name>
    <name type="common">Valley oak</name>
    <dbReference type="NCBI Taxonomy" id="97700"/>
    <lineage>
        <taxon>Eukaryota</taxon>
        <taxon>Viridiplantae</taxon>
        <taxon>Streptophyta</taxon>
        <taxon>Embryophyta</taxon>
        <taxon>Tracheophyta</taxon>
        <taxon>Spermatophyta</taxon>
        <taxon>Magnoliopsida</taxon>
        <taxon>eudicotyledons</taxon>
        <taxon>Gunneridae</taxon>
        <taxon>Pentapetalae</taxon>
        <taxon>rosids</taxon>
        <taxon>fabids</taxon>
        <taxon>Fagales</taxon>
        <taxon>Fagaceae</taxon>
        <taxon>Quercus</taxon>
    </lineage>
</organism>
<accession>A0A7N2LQ50</accession>
<keyword evidence="1" id="KW-0472">Membrane</keyword>
<dbReference type="Gene3D" id="2.40.40.20">
    <property type="match status" value="1"/>
</dbReference>
<dbReference type="AlphaFoldDB" id="A0A7N2LQ50"/>
<dbReference type="Gramene" id="QL05p060525:mrna">
    <property type="protein sequence ID" value="QL05p060525:mrna:CDS:1"/>
    <property type="gene ID" value="QL05p060525"/>
</dbReference>
<reference evidence="2 3" key="1">
    <citation type="journal article" date="2016" name="G3 (Bethesda)">
        <title>First Draft Assembly and Annotation of the Genome of a California Endemic Oak Quercus lobata Nee (Fagaceae).</title>
        <authorList>
            <person name="Sork V.L."/>
            <person name="Fitz-Gibbon S.T."/>
            <person name="Puiu D."/>
            <person name="Crepeau M."/>
            <person name="Gugger P.F."/>
            <person name="Sherman R."/>
            <person name="Stevens K."/>
            <person name="Langley C.H."/>
            <person name="Pellegrini M."/>
            <person name="Salzberg S.L."/>
        </authorList>
    </citation>
    <scope>NUCLEOTIDE SEQUENCE [LARGE SCALE GENOMIC DNA]</scope>
    <source>
        <strain evidence="2 3">cv. SW786</strain>
    </source>
</reference>
<evidence type="ECO:0000256" key="1">
    <source>
        <dbReference type="SAM" id="Phobius"/>
    </source>
</evidence>
<dbReference type="EnsemblPlants" id="QL05p060525:mrna">
    <property type="protein sequence ID" value="QL05p060525:mrna:CDS:1"/>
    <property type="gene ID" value="QL05p060525"/>
</dbReference>
<dbReference type="InParanoid" id="A0A7N2LQ50"/>
<sequence length="76" mass="8216">MIVTNTPAADLALTNLAYCSHADLHGFAVPGTKLYLASIADSFVLSLSYPFLSFLTAPYFALKFCSIMHISNSDQP</sequence>
<feature type="transmembrane region" description="Helical" evidence="1">
    <location>
        <begin position="43"/>
        <end position="62"/>
    </location>
</feature>
<evidence type="ECO:0000313" key="2">
    <source>
        <dbReference type="EnsemblPlants" id="QL05p060525:mrna:CDS:1"/>
    </source>
</evidence>
<dbReference type="EMBL" id="LRBV02000005">
    <property type="status" value="NOT_ANNOTATED_CDS"/>
    <property type="molecule type" value="Genomic_DNA"/>
</dbReference>
<protein>
    <recommendedName>
        <fullName evidence="4">Vesicle-fusing ATPase</fullName>
    </recommendedName>
</protein>
<keyword evidence="1" id="KW-0812">Transmembrane</keyword>